<reference evidence="9 10" key="1">
    <citation type="journal article" date="2018" name="MBio">
        <title>Comparative Genomics Reveals the Core Gene Toolbox for the Fungus-Insect Symbiosis.</title>
        <authorList>
            <person name="Wang Y."/>
            <person name="Stata M."/>
            <person name="Wang W."/>
            <person name="Stajich J.E."/>
            <person name="White M.M."/>
            <person name="Moncalvo J.M."/>
        </authorList>
    </citation>
    <scope>NUCLEOTIDE SEQUENCE [LARGE SCALE GENOMIC DNA]</scope>
    <source>
        <strain evidence="9 10">SC-DP-2</strain>
    </source>
</reference>
<dbReference type="STRING" id="133381.A0A2T9Z7L9"/>
<dbReference type="Proteomes" id="UP000245609">
    <property type="component" value="Unassembled WGS sequence"/>
</dbReference>
<comment type="caution">
    <text evidence="9">The sequence shown here is derived from an EMBL/GenBank/DDBJ whole genome shotgun (WGS) entry which is preliminary data.</text>
</comment>
<dbReference type="Pfam" id="PF01248">
    <property type="entry name" value="Ribosomal_L7Ae"/>
    <property type="match status" value="1"/>
</dbReference>
<dbReference type="InterPro" id="IPR050257">
    <property type="entry name" value="eL8/uL1-like"/>
</dbReference>
<keyword evidence="4 6" id="KW-0539">Nucleus</keyword>
<comment type="similarity">
    <text evidence="2 6">Belongs to the eukaryotic ribosomal protein eL8 family.</text>
</comment>
<dbReference type="SUPFAM" id="SSF55315">
    <property type="entry name" value="L30e-like"/>
    <property type="match status" value="1"/>
</dbReference>
<name>A0A2T9Z7L9_9FUNG</name>
<dbReference type="GO" id="GO:0003723">
    <property type="term" value="F:RNA binding"/>
    <property type="evidence" value="ECO:0007669"/>
    <property type="project" value="UniProtKB-UniRule"/>
</dbReference>
<evidence type="ECO:0000256" key="6">
    <source>
        <dbReference type="RuleBase" id="RU366039"/>
    </source>
</evidence>
<sequence>MIGISGKQIEPDQRKDRWKVPHKSDKSSSKSVSVATKDPKSSSLSNTSSSKPKALNLSPISVPLADDKLRKKLFKVVKKANRQKQIKRGVKEVVKGLRKGGKGIVIIAGNVWPIDVISHVPILCEDNSVPFVFVNTKEELGHAVNTRRPTSCIMVSSSGKNKQTSSDSKDDSKEIKKYLDECIEQITSLS</sequence>
<dbReference type="InterPro" id="IPR002415">
    <property type="entry name" value="H/ACA_rnp_Nhp2-like"/>
</dbReference>
<dbReference type="InterPro" id="IPR018492">
    <property type="entry name" value="Ribosomal_eL8/Nhp2"/>
</dbReference>
<dbReference type="GO" id="GO:0031120">
    <property type="term" value="P:snRNA pseudouridine synthesis"/>
    <property type="evidence" value="ECO:0007669"/>
    <property type="project" value="UniProtKB-UniRule"/>
</dbReference>
<proteinExistence type="inferred from homology"/>
<dbReference type="PRINTS" id="PR00883">
    <property type="entry name" value="NUCLEARHMG"/>
</dbReference>
<feature type="compositionally biased region" description="Low complexity" evidence="7">
    <location>
        <begin position="41"/>
        <end position="50"/>
    </location>
</feature>
<dbReference type="InterPro" id="IPR004038">
    <property type="entry name" value="Ribosomal_eL8/eL30/eS12/Gad45"/>
</dbReference>
<gene>
    <name evidence="9" type="ORF">BB560_005019</name>
</gene>
<evidence type="ECO:0000259" key="8">
    <source>
        <dbReference type="Pfam" id="PF01248"/>
    </source>
</evidence>
<evidence type="ECO:0000256" key="2">
    <source>
        <dbReference type="ARBA" id="ARBA00007337"/>
    </source>
</evidence>
<dbReference type="PRINTS" id="PR00881">
    <property type="entry name" value="L7ARS6FAMILY"/>
</dbReference>
<evidence type="ECO:0000313" key="10">
    <source>
        <dbReference type="Proteomes" id="UP000245609"/>
    </source>
</evidence>
<comment type="function">
    <text evidence="6">Common component of the spliceosome and rRNA processing machinery.</text>
</comment>
<feature type="compositionally biased region" description="Basic and acidic residues" evidence="7">
    <location>
        <begin position="9"/>
        <end position="28"/>
    </location>
</feature>
<keyword evidence="3 6" id="KW-0694">RNA-binding</keyword>
<organism evidence="9 10">
    <name type="scientific">Smittium megazygosporum</name>
    <dbReference type="NCBI Taxonomy" id="133381"/>
    <lineage>
        <taxon>Eukaryota</taxon>
        <taxon>Fungi</taxon>
        <taxon>Fungi incertae sedis</taxon>
        <taxon>Zoopagomycota</taxon>
        <taxon>Kickxellomycotina</taxon>
        <taxon>Harpellomycetes</taxon>
        <taxon>Harpellales</taxon>
        <taxon>Legeriomycetaceae</taxon>
        <taxon>Smittium</taxon>
    </lineage>
</organism>
<evidence type="ECO:0000313" key="9">
    <source>
        <dbReference type="EMBL" id="PVV00596.1"/>
    </source>
</evidence>
<dbReference type="InterPro" id="IPR029064">
    <property type="entry name" value="Ribosomal_eL30-like_sf"/>
</dbReference>
<feature type="region of interest" description="Disordered" evidence="7">
    <location>
        <begin position="154"/>
        <end position="173"/>
    </location>
</feature>
<evidence type="ECO:0000256" key="5">
    <source>
        <dbReference type="ARBA" id="ARBA00023274"/>
    </source>
</evidence>
<dbReference type="GO" id="GO:0000398">
    <property type="term" value="P:mRNA splicing, via spliceosome"/>
    <property type="evidence" value="ECO:0007669"/>
    <property type="project" value="UniProtKB-UniRule"/>
</dbReference>
<keyword evidence="5 6" id="KW-0687">Ribonucleoprotein</keyword>
<dbReference type="OrthoDB" id="5364946at2759"/>
<evidence type="ECO:0000256" key="3">
    <source>
        <dbReference type="ARBA" id="ARBA00022884"/>
    </source>
</evidence>
<accession>A0A2T9Z7L9</accession>
<dbReference type="Gene3D" id="3.30.1330.30">
    <property type="match status" value="1"/>
</dbReference>
<feature type="region of interest" description="Disordered" evidence="7">
    <location>
        <begin position="1"/>
        <end position="57"/>
    </location>
</feature>
<keyword evidence="10" id="KW-1185">Reference proteome</keyword>
<comment type="subcellular location">
    <subcellularLocation>
        <location evidence="1 6">Nucleus</location>
        <location evidence="1 6">Nucleolus</location>
    </subcellularLocation>
</comment>
<dbReference type="AlphaFoldDB" id="A0A2T9Z7L9"/>
<dbReference type="EMBL" id="MBFS01001855">
    <property type="protein sequence ID" value="PVV00596.1"/>
    <property type="molecule type" value="Genomic_DNA"/>
</dbReference>
<protein>
    <recommendedName>
        <fullName evidence="6">H/ACA ribonucleoprotein complex subunit 2</fullName>
    </recommendedName>
    <alternativeName>
        <fullName evidence="6">Nucleolar protein family A member 2</fullName>
    </alternativeName>
</protein>
<dbReference type="GO" id="GO:0031429">
    <property type="term" value="C:box H/ACA snoRNP complex"/>
    <property type="evidence" value="ECO:0007669"/>
    <property type="project" value="UniProtKB-UniRule"/>
</dbReference>
<feature type="domain" description="Ribosomal protein eL8/eL30/eS12/Gadd45" evidence="8">
    <location>
        <begin position="72"/>
        <end position="162"/>
    </location>
</feature>
<evidence type="ECO:0000256" key="7">
    <source>
        <dbReference type="SAM" id="MobiDB-lite"/>
    </source>
</evidence>
<dbReference type="PANTHER" id="PTHR23105">
    <property type="entry name" value="RIBOSOMAL PROTEIN L7AE FAMILY MEMBER"/>
    <property type="match status" value="1"/>
</dbReference>
<comment type="function">
    <text evidence="6">Required for ribosome biogenesis. Part of a complex which catalyzes pseudouridylation of rRNA. This involves the isomerization of uridine such that the ribose is subsequently attached to C5, instead of the normal N1. Pseudouridine ('psi') residues may serve to stabilize the conformation of rRNAs.</text>
</comment>
<evidence type="ECO:0000256" key="1">
    <source>
        <dbReference type="ARBA" id="ARBA00004604"/>
    </source>
</evidence>
<evidence type="ECO:0000256" key="4">
    <source>
        <dbReference type="ARBA" id="ARBA00023242"/>
    </source>
</evidence>